<organism evidence="4 5">
    <name type="scientific">[Candida] arabinofermentans NRRL YB-2248</name>
    <dbReference type="NCBI Taxonomy" id="983967"/>
    <lineage>
        <taxon>Eukaryota</taxon>
        <taxon>Fungi</taxon>
        <taxon>Dikarya</taxon>
        <taxon>Ascomycota</taxon>
        <taxon>Saccharomycotina</taxon>
        <taxon>Pichiomycetes</taxon>
        <taxon>Pichiales</taxon>
        <taxon>Pichiaceae</taxon>
        <taxon>Ogataea</taxon>
        <taxon>Ogataea/Candida clade</taxon>
    </lineage>
</organism>
<comment type="subcellular location">
    <subcellularLocation>
        <location evidence="3">Mitochondrion</location>
    </subcellularLocation>
</comment>
<evidence type="ECO:0000313" key="4">
    <source>
        <dbReference type="EMBL" id="ODV82840.1"/>
    </source>
</evidence>
<dbReference type="AlphaFoldDB" id="A0A1E4STL1"/>
<dbReference type="OrthoDB" id="538640at2759"/>
<dbReference type="PANTHER" id="PTHR28055:SF1">
    <property type="entry name" value="ALTERED INHERITANCE OF MITOCHONDRIA PROTEIN 41, MITOCHONDRIAL"/>
    <property type="match status" value="1"/>
</dbReference>
<evidence type="ECO:0000256" key="3">
    <source>
        <dbReference type="RuleBase" id="RU365099"/>
    </source>
</evidence>
<gene>
    <name evidence="3" type="primary">AIM41</name>
    <name evidence="4" type="ORF">CANARDRAFT_108078</name>
</gene>
<accession>A0A1E4STL1</accession>
<protein>
    <recommendedName>
        <fullName evidence="3">Altered inheritance of mitochondria protein 41</fullName>
    </recommendedName>
</protein>
<evidence type="ECO:0000313" key="5">
    <source>
        <dbReference type="Proteomes" id="UP000094801"/>
    </source>
</evidence>
<dbReference type="InterPro" id="IPR042184">
    <property type="entry name" value="YqeY/Aim41_N"/>
</dbReference>
<dbReference type="SUPFAM" id="SSF89095">
    <property type="entry name" value="GatB/YqeY motif"/>
    <property type="match status" value="1"/>
</dbReference>
<keyword evidence="2 3" id="KW-0496">Mitochondrion</keyword>
<evidence type="ECO:0000256" key="2">
    <source>
        <dbReference type="ARBA" id="ARBA00023128"/>
    </source>
</evidence>
<dbReference type="InterPro" id="IPR019004">
    <property type="entry name" value="YqeY/Aim41"/>
</dbReference>
<dbReference type="GO" id="GO:0005739">
    <property type="term" value="C:mitochondrion"/>
    <property type="evidence" value="ECO:0007669"/>
    <property type="project" value="UniProtKB-SubCell"/>
</dbReference>
<dbReference type="EMBL" id="KV453872">
    <property type="protein sequence ID" value="ODV82840.1"/>
    <property type="molecule type" value="Genomic_DNA"/>
</dbReference>
<sequence length="188" mass="22055">MFLNRLSKLPIKQFYNVRFNSTAAYDEAIKLIRQDLKTNIRLKSDNLEKNVIRSILTEVKNLEISNKQNKESNEFQLYDLLNSMINQRLKTSEIYLKEGSPDRFKQVGLNELREIKYIEKYLNSLPCSTIKEIDLKVLEIANTLKKDGLLNDSKSLFSRIPWKTIQSDWKASKDMVSSSVNRIYNELK</sequence>
<evidence type="ECO:0000256" key="1">
    <source>
        <dbReference type="ARBA" id="ARBA00007538"/>
    </source>
</evidence>
<dbReference type="Pfam" id="PF09424">
    <property type="entry name" value="YqeY"/>
    <property type="match status" value="1"/>
</dbReference>
<keyword evidence="5" id="KW-1185">Reference proteome</keyword>
<dbReference type="GO" id="GO:0016884">
    <property type="term" value="F:carbon-nitrogen ligase activity, with glutamine as amido-N-donor"/>
    <property type="evidence" value="ECO:0007669"/>
    <property type="project" value="UniProtKB-UniRule"/>
</dbReference>
<name>A0A1E4STL1_9ASCO</name>
<proteinExistence type="inferred from homology"/>
<dbReference type="Proteomes" id="UP000094801">
    <property type="component" value="Unassembled WGS sequence"/>
</dbReference>
<reference evidence="5" key="1">
    <citation type="submission" date="2016-04" db="EMBL/GenBank/DDBJ databases">
        <title>Comparative genomics of biotechnologically important yeasts.</title>
        <authorList>
            <consortium name="DOE Joint Genome Institute"/>
            <person name="Riley R."/>
            <person name="Haridas S."/>
            <person name="Wolfe K.H."/>
            <person name="Lopes M.R."/>
            <person name="Hittinger C.T."/>
            <person name="Goker M."/>
            <person name="Salamov A."/>
            <person name="Wisecaver J."/>
            <person name="Long T.M."/>
            <person name="Aerts A.L."/>
            <person name="Barry K."/>
            <person name="Choi C."/>
            <person name="Clum A."/>
            <person name="Coughlan A.Y."/>
            <person name="Deshpande S."/>
            <person name="Douglass A.P."/>
            <person name="Hanson S.J."/>
            <person name="Klenk H.-P."/>
            <person name="Labutti K."/>
            <person name="Lapidus A."/>
            <person name="Lindquist E."/>
            <person name="Lipzen A."/>
            <person name="Meier-Kolthoff J.P."/>
            <person name="Ohm R.A."/>
            <person name="Otillar R.P."/>
            <person name="Pangilinan J."/>
            <person name="Peng Y."/>
            <person name="Rokas A."/>
            <person name="Rosa C.A."/>
            <person name="Scheuner C."/>
            <person name="Sibirny A.A."/>
            <person name="Slot J.C."/>
            <person name="Stielow J.B."/>
            <person name="Sun H."/>
            <person name="Kurtzman C.P."/>
            <person name="Blackwell M."/>
            <person name="Grigoriev I.V."/>
            <person name="Jeffries T.W."/>
        </authorList>
    </citation>
    <scope>NUCLEOTIDE SEQUENCE [LARGE SCALE GENOMIC DNA]</scope>
    <source>
        <strain evidence="5">NRRL YB-2248</strain>
    </source>
</reference>
<comment type="similarity">
    <text evidence="1 3">Belongs to the AIM41 family.</text>
</comment>
<dbReference type="Gene3D" id="1.10.1510.10">
    <property type="entry name" value="Uncharacterised protein YqeY/AIM41 PF09424, N-terminal domain"/>
    <property type="match status" value="1"/>
</dbReference>
<dbReference type="InterPro" id="IPR003789">
    <property type="entry name" value="Asn/Gln_tRNA_amidoTrase-B-like"/>
</dbReference>
<dbReference type="PANTHER" id="PTHR28055">
    <property type="entry name" value="ALTERED INHERITANCE OF MITOCHONDRIA PROTEIN 41, MITOCHONDRIAL"/>
    <property type="match status" value="1"/>
</dbReference>
<dbReference type="STRING" id="983967.A0A1E4STL1"/>